<dbReference type="SUPFAM" id="SSF55826">
    <property type="entry name" value="YbaK/ProRS associated domain"/>
    <property type="match status" value="1"/>
</dbReference>
<keyword evidence="7" id="KW-1185">Reference proteome</keyword>
<gene>
    <name evidence="4" type="ORF">C1SCF055_LOCUS16775</name>
</gene>
<feature type="region of interest" description="Disordered" evidence="2">
    <location>
        <begin position="174"/>
        <end position="201"/>
    </location>
</feature>
<dbReference type="Pfam" id="PF04073">
    <property type="entry name" value="tRNA_edit"/>
    <property type="match status" value="1"/>
</dbReference>
<evidence type="ECO:0000313" key="7">
    <source>
        <dbReference type="Proteomes" id="UP001152797"/>
    </source>
</evidence>
<feature type="compositionally biased region" description="Polar residues" evidence="2">
    <location>
        <begin position="174"/>
        <end position="183"/>
    </location>
</feature>
<sequence length="459" mass="49082">MAGASPRKAKRSPRQSPRVRAKAGSPGVRAKAPHESVIPASVFWSGAETALPPKATVSASSSTLGSDSRNTGAAEALEAPVPLATVDLWEAQGGGTTISTPRTLTPPQGQVRVPLQASEADVEKVETSSEASKELATASTLLAPGAGSPAWSMSRQTWSPRVSPVNRTAASTWTALPSRQSWSPRVGGASAGTTPFPPGPRGELEMVKTTTAPTVPSLDGKGWHEDYHIFASQNSGQWRWQKTICWESSLSLYSKQKGCCMKHLIGTAFEKFIGNGQAKNLFFKVPSGGGVLKNRLFLVCALVETEVDNKALSGRLGIKQSAPLRFASDDIFDDVLQIPKGSVNPFVLAQQSCSEVFLLLDKKFQTCEGLLFHPMQSDFTTCLTPKQLDAFLERAAPNRFTYIDLSSSDKIDVPPMVPAPTTSKPSKPTQPPAVAPVVKDSGSNGWYSKPYETVMGWTL</sequence>
<dbReference type="Gene3D" id="3.90.960.10">
    <property type="entry name" value="YbaK/aminoacyl-tRNA synthetase-associated domain"/>
    <property type="match status" value="1"/>
</dbReference>
<evidence type="ECO:0000259" key="3">
    <source>
        <dbReference type="Pfam" id="PF04073"/>
    </source>
</evidence>
<organism evidence="4">
    <name type="scientific">Cladocopium goreaui</name>
    <dbReference type="NCBI Taxonomy" id="2562237"/>
    <lineage>
        <taxon>Eukaryota</taxon>
        <taxon>Sar</taxon>
        <taxon>Alveolata</taxon>
        <taxon>Dinophyceae</taxon>
        <taxon>Suessiales</taxon>
        <taxon>Symbiodiniaceae</taxon>
        <taxon>Cladocopium</taxon>
    </lineage>
</organism>
<dbReference type="InterPro" id="IPR007214">
    <property type="entry name" value="YbaK/aa-tRNA-synth-assoc-dom"/>
</dbReference>
<dbReference type="EMBL" id="CAMXCT030001399">
    <property type="protein sequence ID" value="CAL4777035.1"/>
    <property type="molecule type" value="Genomic_DNA"/>
</dbReference>
<name>A0A9P1CFI1_9DINO</name>
<dbReference type="Proteomes" id="UP001152797">
    <property type="component" value="Unassembled WGS sequence"/>
</dbReference>
<reference evidence="4" key="1">
    <citation type="submission" date="2022-10" db="EMBL/GenBank/DDBJ databases">
        <authorList>
            <person name="Chen Y."/>
            <person name="Dougan E. K."/>
            <person name="Chan C."/>
            <person name="Rhodes N."/>
            <person name="Thang M."/>
        </authorList>
    </citation>
    <scope>NUCLEOTIDE SEQUENCE</scope>
</reference>
<accession>A0A9P1CFI1</accession>
<dbReference type="PANTHER" id="PTHR31423">
    <property type="entry name" value="YBAK DOMAIN-CONTAINING PROTEIN"/>
    <property type="match status" value="1"/>
</dbReference>
<evidence type="ECO:0000256" key="2">
    <source>
        <dbReference type="SAM" id="MobiDB-lite"/>
    </source>
</evidence>
<evidence type="ECO:0000313" key="5">
    <source>
        <dbReference type="EMBL" id="CAL1143098.1"/>
    </source>
</evidence>
<evidence type="ECO:0000313" key="6">
    <source>
        <dbReference type="EMBL" id="CAL4777035.1"/>
    </source>
</evidence>
<feature type="region of interest" description="Disordered" evidence="2">
    <location>
        <begin position="413"/>
        <end position="436"/>
    </location>
</feature>
<dbReference type="InterPro" id="IPR040285">
    <property type="entry name" value="ProX/PRXD1"/>
</dbReference>
<evidence type="ECO:0000256" key="1">
    <source>
        <dbReference type="ARBA" id="ARBA00010201"/>
    </source>
</evidence>
<dbReference type="EMBL" id="CAMXCT010001399">
    <property type="protein sequence ID" value="CAI3989723.1"/>
    <property type="molecule type" value="Genomic_DNA"/>
</dbReference>
<feature type="domain" description="YbaK/aminoacyl-tRNA synthetase-associated" evidence="3">
    <location>
        <begin position="277"/>
        <end position="389"/>
    </location>
</feature>
<dbReference type="OrthoDB" id="424586at2759"/>
<reference evidence="5" key="2">
    <citation type="submission" date="2024-04" db="EMBL/GenBank/DDBJ databases">
        <authorList>
            <person name="Chen Y."/>
            <person name="Shah S."/>
            <person name="Dougan E. K."/>
            <person name="Thang M."/>
            <person name="Chan C."/>
        </authorList>
    </citation>
    <scope>NUCLEOTIDE SEQUENCE [LARGE SCALE GENOMIC DNA]</scope>
</reference>
<comment type="similarity">
    <text evidence="1">Belongs to the PRORSD1 family.</text>
</comment>
<evidence type="ECO:0000313" key="4">
    <source>
        <dbReference type="EMBL" id="CAI3989723.1"/>
    </source>
</evidence>
<protein>
    <submittedName>
        <fullName evidence="6">Prolyl-tRNA editing protein ProX (Prolyl-tRNA deacylase ProX)</fullName>
    </submittedName>
</protein>
<dbReference type="AlphaFoldDB" id="A0A9P1CFI1"/>
<feature type="compositionally biased region" description="Basic residues" evidence="2">
    <location>
        <begin position="7"/>
        <end position="21"/>
    </location>
</feature>
<comment type="caution">
    <text evidence="4">The sequence shown here is derived from an EMBL/GenBank/DDBJ whole genome shotgun (WGS) entry which is preliminary data.</text>
</comment>
<proteinExistence type="inferred from homology"/>
<dbReference type="PANTHER" id="PTHR31423:SF3">
    <property type="entry name" value="PROLYL-TRNA SYNTHETASE ASSOCIATED DOMAIN-CONTAINING PROTEIN 1-RELATED"/>
    <property type="match status" value="1"/>
</dbReference>
<dbReference type="InterPro" id="IPR036754">
    <property type="entry name" value="YbaK/aa-tRNA-synt-asso_dom_sf"/>
</dbReference>
<dbReference type="GO" id="GO:0002161">
    <property type="term" value="F:aminoacyl-tRNA deacylase activity"/>
    <property type="evidence" value="ECO:0007669"/>
    <property type="project" value="InterPro"/>
</dbReference>
<feature type="region of interest" description="Disordered" evidence="2">
    <location>
        <begin position="1"/>
        <end position="34"/>
    </location>
</feature>
<dbReference type="EMBL" id="CAMXCT020001399">
    <property type="protein sequence ID" value="CAL1143098.1"/>
    <property type="molecule type" value="Genomic_DNA"/>
</dbReference>